<comment type="subunit">
    <text evidence="8">Interacts (via N-terminus) with adapter protein complex AP-2 subunits alpha (AP2A1) and beta (AP2B1).</text>
</comment>
<keyword evidence="12" id="KW-1185">Reference proteome</keyword>
<dbReference type="SUPFAM" id="SSF54695">
    <property type="entry name" value="POZ domain"/>
    <property type="match status" value="1"/>
</dbReference>
<dbReference type="CDD" id="cd18286">
    <property type="entry name" value="BTB2_POZ_BTBD8"/>
    <property type="match status" value="1"/>
</dbReference>
<dbReference type="FunFam" id="3.30.710.10:FF:000129">
    <property type="entry name" value="BTB/POZ domain-containing protein 8"/>
    <property type="match status" value="1"/>
</dbReference>
<evidence type="ECO:0000256" key="1">
    <source>
        <dbReference type="ARBA" id="ARBA00004132"/>
    </source>
</evidence>
<keyword evidence="2" id="KW-0677">Repeat</keyword>
<dbReference type="GO" id="GO:0030136">
    <property type="term" value="C:clathrin-coated vesicle"/>
    <property type="evidence" value="ECO:0007669"/>
    <property type="project" value="UniProtKB-SubCell"/>
</dbReference>
<protein>
    <recommendedName>
        <fullName evidence="9">BTB/POZ domain-containing protein 8</fullName>
    </recommendedName>
</protein>
<dbReference type="AlphaFoldDB" id="A0A7K7JKZ8"/>
<feature type="domain" description="BTB" evidence="10">
    <location>
        <begin position="21"/>
        <end position="88"/>
    </location>
</feature>
<dbReference type="Gene3D" id="3.30.710.10">
    <property type="entry name" value="Potassium Channel Kv1.1, Chain A"/>
    <property type="match status" value="1"/>
</dbReference>
<evidence type="ECO:0000256" key="4">
    <source>
        <dbReference type="ARBA" id="ARBA00023273"/>
    </source>
</evidence>
<keyword evidence="4" id="KW-0966">Cell projection</keyword>
<keyword evidence="3" id="KW-0770">Synapse</keyword>
<name>A0A7K7JKZ8_AGEPH</name>
<evidence type="ECO:0000313" key="12">
    <source>
        <dbReference type="Proteomes" id="UP000521525"/>
    </source>
</evidence>
<dbReference type="EMBL" id="VZSP01000487">
    <property type="protein sequence ID" value="NWZ07180.1"/>
    <property type="molecule type" value="Genomic_DNA"/>
</dbReference>
<organism evidence="11 12">
    <name type="scientific">Agelaius phoeniceus</name>
    <name type="common">Red-winged blackbird</name>
    <name type="synonym">Oriolus phoeniceus</name>
    <dbReference type="NCBI Taxonomy" id="39638"/>
    <lineage>
        <taxon>Eukaryota</taxon>
        <taxon>Metazoa</taxon>
        <taxon>Chordata</taxon>
        <taxon>Craniata</taxon>
        <taxon>Vertebrata</taxon>
        <taxon>Euteleostomi</taxon>
        <taxon>Archelosauria</taxon>
        <taxon>Archosauria</taxon>
        <taxon>Dinosauria</taxon>
        <taxon>Saurischia</taxon>
        <taxon>Theropoda</taxon>
        <taxon>Coelurosauria</taxon>
        <taxon>Aves</taxon>
        <taxon>Neognathae</taxon>
        <taxon>Neoaves</taxon>
        <taxon>Telluraves</taxon>
        <taxon>Australaves</taxon>
        <taxon>Passeriformes</taxon>
        <taxon>Passeroidea</taxon>
        <taxon>Icteridae</taxon>
        <taxon>Agelaius</taxon>
    </lineage>
</organism>
<accession>A0A7K7JKZ8</accession>
<evidence type="ECO:0000256" key="9">
    <source>
        <dbReference type="ARBA" id="ARBA00070114"/>
    </source>
</evidence>
<proteinExistence type="predicted"/>
<dbReference type="InterPro" id="IPR011333">
    <property type="entry name" value="SKP1/BTB/POZ_sf"/>
</dbReference>
<evidence type="ECO:0000256" key="5">
    <source>
        <dbReference type="ARBA" id="ARBA00023329"/>
    </source>
</evidence>
<feature type="non-terminal residue" evidence="11">
    <location>
        <position position="1"/>
    </location>
</feature>
<dbReference type="CDD" id="cd18490">
    <property type="entry name" value="BACK_BTBD8"/>
    <property type="match status" value="1"/>
</dbReference>
<evidence type="ECO:0000256" key="7">
    <source>
        <dbReference type="ARBA" id="ARBA00058836"/>
    </source>
</evidence>
<feature type="non-terminal residue" evidence="11">
    <location>
        <position position="193"/>
    </location>
</feature>
<gene>
    <name evidence="11" type="primary">Btbd8</name>
    <name evidence="11" type="ORF">AGEPHO_R08825</name>
</gene>
<dbReference type="Proteomes" id="UP000521525">
    <property type="component" value="Unassembled WGS sequence"/>
</dbReference>
<evidence type="ECO:0000256" key="8">
    <source>
        <dbReference type="ARBA" id="ARBA00063994"/>
    </source>
</evidence>
<dbReference type="PROSITE" id="PS50097">
    <property type="entry name" value="BTB"/>
    <property type="match status" value="1"/>
</dbReference>
<evidence type="ECO:0000256" key="6">
    <source>
        <dbReference type="ARBA" id="ARBA00034106"/>
    </source>
</evidence>
<dbReference type="InterPro" id="IPR000210">
    <property type="entry name" value="BTB/POZ_dom"/>
</dbReference>
<comment type="caution">
    <text evidence="11">The sequence shown here is derived from an EMBL/GenBank/DDBJ whole genome shotgun (WGS) entry which is preliminary data.</text>
</comment>
<dbReference type="Pfam" id="PF26017">
    <property type="entry name" value="BACK_BTBD8"/>
    <property type="match status" value="1"/>
</dbReference>
<comment type="function">
    <text evidence="7">Involved in clathrin-mediated endocytosis at the synapse. Plays a role in neuronal development and in synaptic vesicle recycling in mature neurons, a process required for normal synaptic transmission.</text>
</comment>
<evidence type="ECO:0000256" key="3">
    <source>
        <dbReference type="ARBA" id="ARBA00023018"/>
    </source>
</evidence>
<dbReference type="PANTHER" id="PTHR22427">
    <property type="entry name" value="GH15728P"/>
    <property type="match status" value="1"/>
</dbReference>
<evidence type="ECO:0000313" key="11">
    <source>
        <dbReference type="EMBL" id="NWZ07180.1"/>
    </source>
</evidence>
<dbReference type="PANTHER" id="PTHR22427:SF2">
    <property type="entry name" value="BTB_POZ DOMAIN-CONTAINING PROTEIN 8"/>
    <property type="match status" value="1"/>
</dbReference>
<sequence>VETASVLGEDLLMLYKKCCCPDINICVEGKNFQAHRAILCARSSYFAAMLSGSWAESSQEHITLQGISHAEMNVVLHSIYGAILDFPDKVDVGHMLGIADMYGLDGLKEVAIYILKRDYCNFFQKPVPGKQQPVLECMAIAHSLGVENLYAACMKWVGKHFARCFSEKSFANLPTDLQNNCLVTLINSLVSSV</sequence>
<dbReference type="Pfam" id="PF00651">
    <property type="entry name" value="BTB"/>
    <property type="match status" value="1"/>
</dbReference>
<keyword evidence="5" id="KW-0968">Cytoplasmic vesicle</keyword>
<comment type="subcellular location">
    <subcellularLocation>
        <location evidence="1">Cytoplasmic vesicle</location>
        <location evidence="1">Clathrin-coated vesicle</location>
    </subcellularLocation>
    <subcellularLocation>
        <location evidence="6">Presynapse</location>
    </subcellularLocation>
</comment>
<evidence type="ECO:0000256" key="2">
    <source>
        <dbReference type="ARBA" id="ARBA00022737"/>
    </source>
</evidence>
<dbReference type="InterPro" id="IPR043225">
    <property type="entry name" value="BACK_BTBD8"/>
</dbReference>
<reference evidence="11 12" key="1">
    <citation type="submission" date="2019-09" db="EMBL/GenBank/DDBJ databases">
        <title>Bird 10,000 Genomes (B10K) Project - Family phase.</title>
        <authorList>
            <person name="Zhang G."/>
        </authorList>
    </citation>
    <scope>NUCLEOTIDE SEQUENCE [LARGE SCALE GENOMIC DNA]</scope>
    <source>
        <strain evidence="11">OUT-0050</strain>
        <tissue evidence="11">Muscle</tissue>
    </source>
</reference>
<dbReference type="SMART" id="SM00225">
    <property type="entry name" value="BTB"/>
    <property type="match status" value="1"/>
</dbReference>
<evidence type="ECO:0000259" key="10">
    <source>
        <dbReference type="PROSITE" id="PS50097"/>
    </source>
</evidence>
<dbReference type="GO" id="GO:0098793">
    <property type="term" value="C:presynapse"/>
    <property type="evidence" value="ECO:0007669"/>
    <property type="project" value="UniProtKB-SubCell"/>
</dbReference>